<dbReference type="InterPro" id="IPR037185">
    <property type="entry name" value="EmrE-like"/>
</dbReference>
<proteinExistence type="inferred from homology"/>
<evidence type="ECO:0000256" key="7">
    <source>
        <dbReference type="SAM" id="Phobius"/>
    </source>
</evidence>
<keyword evidence="6 7" id="KW-0472">Membrane</keyword>
<feature type="domain" description="EamA" evidence="8">
    <location>
        <begin position="9"/>
        <end position="140"/>
    </location>
</feature>
<comment type="subcellular location">
    <subcellularLocation>
        <location evidence="1">Cell membrane</location>
        <topology evidence="1">Multi-pass membrane protein</topology>
    </subcellularLocation>
</comment>
<feature type="transmembrane region" description="Helical" evidence="7">
    <location>
        <begin position="248"/>
        <end position="267"/>
    </location>
</feature>
<name>A0A1B7KT31_PARTM</name>
<evidence type="ECO:0000313" key="10">
    <source>
        <dbReference type="Proteomes" id="UP000078290"/>
    </source>
</evidence>
<reference evidence="10" key="1">
    <citation type="submission" date="2016-05" db="EMBL/GenBank/DDBJ databases">
        <authorList>
            <person name="Wang W."/>
            <person name="Zhu L."/>
        </authorList>
    </citation>
    <scope>NUCLEOTIDE SEQUENCE [LARGE SCALE GENOMIC DNA]</scope>
    <source>
        <strain evidence="10">W-2</strain>
    </source>
</reference>
<dbReference type="AlphaFoldDB" id="A0A1B7KT31"/>
<evidence type="ECO:0000259" key="8">
    <source>
        <dbReference type="Pfam" id="PF00892"/>
    </source>
</evidence>
<feature type="transmembrane region" description="Helical" evidence="7">
    <location>
        <begin position="68"/>
        <end position="92"/>
    </location>
</feature>
<dbReference type="Pfam" id="PF00892">
    <property type="entry name" value="EamA"/>
    <property type="match status" value="2"/>
</dbReference>
<dbReference type="PANTHER" id="PTHR42920:SF5">
    <property type="entry name" value="EAMA DOMAIN-CONTAINING PROTEIN"/>
    <property type="match status" value="1"/>
</dbReference>
<keyword evidence="5 7" id="KW-1133">Transmembrane helix</keyword>
<feature type="transmembrane region" description="Helical" evidence="7">
    <location>
        <begin position="273"/>
        <end position="297"/>
    </location>
</feature>
<feature type="domain" description="EamA" evidence="8">
    <location>
        <begin position="150"/>
        <end position="288"/>
    </location>
</feature>
<dbReference type="PANTHER" id="PTHR42920">
    <property type="entry name" value="OS03G0707200 PROTEIN-RELATED"/>
    <property type="match status" value="1"/>
</dbReference>
<keyword evidence="3" id="KW-1003">Cell membrane</keyword>
<evidence type="ECO:0000256" key="3">
    <source>
        <dbReference type="ARBA" id="ARBA00022475"/>
    </source>
</evidence>
<evidence type="ECO:0000256" key="4">
    <source>
        <dbReference type="ARBA" id="ARBA00022692"/>
    </source>
</evidence>
<feature type="transmembrane region" description="Helical" evidence="7">
    <location>
        <begin position="218"/>
        <end position="236"/>
    </location>
</feature>
<keyword evidence="4 7" id="KW-0812">Transmembrane</keyword>
<dbReference type="EMBL" id="LXMA01000012">
    <property type="protein sequence ID" value="OAT73227.1"/>
    <property type="molecule type" value="Genomic_DNA"/>
</dbReference>
<dbReference type="OrthoDB" id="9804865at2"/>
<feature type="transmembrane region" description="Helical" evidence="7">
    <location>
        <begin position="123"/>
        <end position="141"/>
    </location>
</feature>
<comment type="caution">
    <text evidence="9">The sequence shown here is derived from an EMBL/GenBank/DDBJ whole genome shotgun (WGS) entry which is preliminary data.</text>
</comment>
<dbReference type="InterPro" id="IPR051258">
    <property type="entry name" value="Diverse_Substrate_Transporter"/>
</dbReference>
<sequence>MKKRWVADASLLAVTFVWGTTFVVVQNAIAFLEPLSFNAVRFSLAGLFLLAWLVIFHRSLFRHYTLPLIRAGIWMGLWLFSGYALQTIGLLYTTSSKAGFITGLSVVLVPLFSFLFLKQKPSVNAIIGAVTAAAGLYFLTIGDSKWTFNRGDVFVFFCAISFAMHIIVTGKYSAHYSSVLLTMTQIFTVAAMCTIFAFLFEDETQIWNAAILQKREVWTALLITSLLATTAAFFIQTNFQKYTTATRVALIFAMEPVFAAITAYIWAGERLTASALIGCIGILFGMIFAELPAAFIFKKWWRAKRRVMH</sequence>
<evidence type="ECO:0000313" key="9">
    <source>
        <dbReference type="EMBL" id="OAT73227.1"/>
    </source>
</evidence>
<evidence type="ECO:0000256" key="1">
    <source>
        <dbReference type="ARBA" id="ARBA00004651"/>
    </source>
</evidence>
<protein>
    <recommendedName>
        <fullName evidence="8">EamA domain-containing protein</fullName>
    </recommendedName>
</protein>
<evidence type="ECO:0000256" key="2">
    <source>
        <dbReference type="ARBA" id="ARBA00007362"/>
    </source>
</evidence>
<dbReference type="GO" id="GO:0005886">
    <property type="term" value="C:plasma membrane"/>
    <property type="evidence" value="ECO:0007669"/>
    <property type="project" value="UniProtKB-SubCell"/>
</dbReference>
<dbReference type="Proteomes" id="UP000078290">
    <property type="component" value="Unassembled WGS sequence"/>
</dbReference>
<feature type="transmembrane region" description="Helical" evidence="7">
    <location>
        <begin position="153"/>
        <end position="172"/>
    </location>
</feature>
<dbReference type="SUPFAM" id="SSF103481">
    <property type="entry name" value="Multidrug resistance efflux transporter EmrE"/>
    <property type="match status" value="2"/>
</dbReference>
<feature type="transmembrane region" description="Helical" evidence="7">
    <location>
        <begin position="98"/>
        <end position="116"/>
    </location>
</feature>
<organism evidence="9 10">
    <name type="scientific">Parageobacillus thermoglucosidasius</name>
    <name type="common">Geobacillus thermoglucosidasius</name>
    <dbReference type="NCBI Taxonomy" id="1426"/>
    <lineage>
        <taxon>Bacteria</taxon>
        <taxon>Bacillati</taxon>
        <taxon>Bacillota</taxon>
        <taxon>Bacilli</taxon>
        <taxon>Bacillales</taxon>
        <taxon>Anoxybacillaceae</taxon>
        <taxon>Parageobacillus</taxon>
    </lineage>
</organism>
<dbReference type="InterPro" id="IPR000620">
    <property type="entry name" value="EamA_dom"/>
</dbReference>
<evidence type="ECO:0000256" key="5">
    <source>
        <dbReference type="ARBA" id="ARBA00022989"/>
    </source>
</evidence>
<dbReference type="RefSeq" id="WP_064550898.1">
    <property type="nucleotide sequence ID" value="NZ_LXMA01000012.1"/>
</dbReference>
<evidence type="ECO:0000256" key="6">
    <source>
        <dbReference type="ARBA" id="ARBA00023136"/>
    </source>
</evidence>
<accession>A0A1B7KT31</accession>
<feature type="transmembrane region" description="Helical" evidence="7">
    <location>
        <begin position="38"/>
        <end position="56"/>
    </location>
</feature>
<gene>
    <name evidence="9" type="ORF">A7K69_04390</name>
</gene>
<comment type="similarity">
    <text evidence="2">Belongs to the EamA transporter family.</text>
</comment>
<feature type="transmembrane region" description="Helical" evidence="7">
    <location>
        <begin position="179"/>
        <end position="198"/>
    </location>
</feature>
<feature type="transmembrane region" description="Helical" evidence="7">
    <location>
        <begin position="12"/>
        <end position="32"/>
    </location>
</feature>